<evidence type="ECO:0000313" key="3">
    <source>
        <dbReference type="Proteomes" id="UP000318081"/>
    </source>
</evidence>
<evidence type="ECO:0000313" key="2">
    <source>
        <dbReference type="EMBL" id="QDV87283.1"/>
    </source>
</evidence>
<dbReference type="Proteomes" id="UP000318081">
    <property type="component" value="Chromosome"/>
</dbReference>
<reference evidence="2 3" key="1">
    <citation type="submission" date="2019-02" db="EMBL/GenBank/DDBJ databases">
        <title>Deep-cultivation of Planctomycetes and their phenomic and genomic characterization uncovers novel biology.</title>
        <authorList>
            <person name="Wiegand S."/>
            <person name="Jogler M."/>
            <person name="Boedeker C."/>
            <person name="Pinto D."/>
            <person name="Vollmers J."/>
            <person name="Rivas-Marin E."/>
            <person name="Kohn T."/>
            <person name="Peeters S.H."/>
            <person name="Heuer A."/>
            <person name="Rast P."/>
            <person name="Oberbeckmann S."/>
            <person name="Bunk B."/>
            <person name="Jeske O."/>
            <person name="Meyerdierks A."/>
            <person name="Storesund J.E."/>
            <person name="Kallscheuer N."/>
            <person name="Luecker S."/>
            <person name="Lage O.M."/>
            <person name="Pohl T."/>
            <person name="Merkel B.J."/>
            <person name="Hornburger P."/>
            <person name="Mueller R.-W."/>
            <person name="Bruemmer F."/>
            <person name="Labrenz M."/>
            <person name="Spormann A.M."/>
            <person name="Op den Camp H."/>
            <person name="Overmann J."/>
            <person name="Amann R."/>
            <person name="Jetten M.S.M."/>
            <person name="Mascher T."/>
            <person name="Medema M.H."/>
            <person name="Devos D.P."/>
            <person name="Kaster A.-K."/>
            <person name="Ovreas L."/>
            <person name="Rohde M."/>
            <person name="Galperin M.Y."/>
            <person name="Jogler C."/>
        </authorList>
    </citation>
    <scope>NUCLEOTIDE SEQUENCE [LARGE SCALE GENOMIC DNA]</scope>
    <source>
        <strain evidence="2 3">TBK1r</strain>
    </source>
</reference>
<sequence>MFSLNRLHGIVRAFRPPSSPDEMRNHRARCQEFRHDRGSRAFLPTTRRDVPATMDASSIDGPNPKMRLWQNASFRFPGAAGNTDACTALDKGLKIDGTPILEAVPFIHLGSVQMSPRIHGFLLVALAVAVGRASGQEVIPTTDQRERWNAVYQQEAAQYQMFRHGDDTEELQLVPSPLLTFTNPVRVRDTHGAAFVWTSDGRPEVVGAIWSVISPDDPDKRRLSHEFHSLSLAPISSKHEPRQSRRGVVPDWNARDPGIKPAAIPDASPPAPTATLRLTQMRRLARNFEATIPPGLGDGQGSLRLLAQPIYRYQSERHEIIDGAVFAFVMGTDPELILLIEAVESDGGHQWRFAAAQLSQLPLRLDYKGSRVWECERAVPYVGDQPHFMYWGVSARDRLVD</sequence>
<organism evidence="2 3">
    <name type="scientific">Stieleria magnilauensis</name>
    <dbReference type="NCBI Taxonomy" id="2527963"/>
    <lineage>
        <taxon>Bacteria</taxon>
        <taxon>Pseudomonadati</taxon>
        <taxon>Planctomycetota</taxon>
        <taxon>Planctomycetia</taxon>
        <taxon>Pirellulales</taxon>
        <taxon>Pirellulaceae</taxon>
        <taxon>Stieleria</taxon>
    </lineage>
</organism>
<keyword evidence="3" id="KW-1185">Reference proteome</keyword>
<dbReference type="EMBL" id="CP036432">
    <property type="protein sequence ID" value="QDV87283.1"/>
    <property type="molecule type" value="Genomic_DNA"/>
</dbReference>
<gene>
    <name evidence="2" type="ORF">TBK1r_63120</name>
</gene>
<accession>A0ABX5XZ26</accession>
<proteinExistence type="predicted"/>
<feature type="region of interest" description="Disordered" evidence="1">
    <location>
        <begin position="235"/>
        <end position="272"/>
    </location>
</feature>
<name>A0ABX5XZ26_9BACT</name>
<protein>
    <submittedName>
        <fullName evidence="2">Uncharacterized protein</fullName>
    </submittedName>
</protein>
<evidence type="ECO:0000256" key="1">
    <source>
        <dbReference type="SAM" id="MobiDB-lite"/>
    </source>
</evidence>